<dbReference type="GO" id="GO:0005509">
    <property type="term" value="F:calcium ion binding"/>
    <property type="evidence" value="ECO:0007669"/>
    <property type="project" value="InterPro"/>
</dbReference>
<dbReference type="PANTHER" id="PTHR45791:SF6">
    <property type="entry name" value="CALCIUM AND INTEGRIN BINDING FAMILY MEMBER 2"/>
    <property type="match status" value="1"/>
</dbReference>
<reference evidence="5" key="1">
    <citation type="submission" date="2020-11" db="EMBL/GenBank/DDBJ databases">
        <authorList>
            <person name="Tran Van P."/>
        </authorList>
    </citation>
    <scope>NUCLEOTIDE SEQUENCE</scope>
</reference>
<dbReference type="Proteomes" id="UP000728032">
    <property type="component" value="Unassembled WGS sequence"/>
</dbReference>
<dbReference type="Gene3D" id="1.10.238.10">
    <property type="entry name" value="EF-hand"/>
    <property type="match status" value="1"/>
</dbReference>
<keyword evidence="6" id="KW-1185">Reference proteome</keyword>
<dbReference type="InterPro" id="IPR011992">
    <property type="entry name" value="EF-hand-dom_pair"/>
</dbReference>
<proteinExistence type="predicted"/>
<evidence type="ECO:0000256" key="1">
    <source>
        <dbReference type="ARBA" id="ARBA00022723"/>
    </source>
</evidence>
<dbReference type="OrthoDB" id="114727at2759"/>
<dbReference type="EMBL" id="CAJPVJ010023939">
    <property type="protein sequence ID" value="CAG2178648.1"/>
    <property type="molecule type" value="Genomic_DNA"/>
</dbReference>
<keyword evidence="1" id="KW-0479">Metal-binding</keyword>
<evidence type="ECO:0000313" key="6">
    <source>
        <dbReference type="Proteomes" id="UP000728032"/>
    </source>
</evidence>
<name>A0A7R9MJQ3_9ACAR</name>
<accession>A0A7R9MJQ3</accession>
<dbReference type="PROSITE" id="PS50222">
    <property type="entry name" value="EF_HAND_2"/>
    <property type="match status" value="1"/>
</dbReference>
<feature type="non-terminal residue" evidence="5">
    <location>
        <position position="1"/>
    </location>
</feature>
<evidence type="ECO:0000256" key="2">
    <source>
        <dbReference type="ARBA" id="ARBA00022737"/>
    </source>
</evidence>
<dbReference type="InterPro" id="IPR002048">
    <property type="entry name" value="EF_hand_dom"/>
</dbReference>
<evidence type="ECO:0000256" key="3">
    <source>
        <dbReference type="ARBA" id="ARBA00022842"/>
    </source>
</evidence>
<dbReference type="GO" id="GO:0055074">
    <property type="term" value="P:calcium ion homeostasis"/>
    <property type="evidence" value="ECO:0007669"/>
    <property type="project" value="TreeGrafter"/>
</dbReference>
<evidence type="ECO:0000259" key="4">
    <source>
        <dbReference type="PROSITE" id="PS50222"/>
    </source>
</evidence>
<dbReference type="SUPFAM" id="SSF47473">
    <property type="entry name" value="EF-hand"/>
    <property type="match status" value="1"/>
</dbReference>
<dbReference type="InterPro" id="IPR051433">
    <property type="entry name" value="CIBP"/>
</dbReference>
<dbReference type="PANTHER" id="PTHR45791">
    <property type="entry name" value="CALCIUM AND INTEGRIN BINDING FAMILY MEMBER 2"/>
    <property type="match status" value="1"/>
</dbReference>
<feature type="domain" description="EF-hand" evidence="4">
    <location>
        <begin position="32"/>
        <end position="67"/>
    </location>
</feature>
<dbReference type="AlphaFoldDB" id="A0A7R9MJQ3"/>
<dbReference type="EMBL" id="OC938764">
    <property type="protein sequence ID" value="CAD7661512.1"/>
    <property type="molecule type" value="Genomic_DNA"/>
</dbReference>
<organism evidence="5">
    <name type="scientific">Oppiella nova</name>
    <dbReference type="NCBI Taxonomy" id="334625"/>
    <lineage>
        <taxon>Eukaryota</taxon>
        <taxon>Metazoa</taxon>
        <taxon>Ecdysozoa</taxon>
        <taxon>Arthropoda</taxon>
        <taxon>Chelicerata</taxon>
        <taxon>Arachnida</taxon>
        <taxon>Acari</taxon>
        <taxon>Acariformes</taxon>
        <taxon>Sarcoptiformes</taxon>
        <taxon>Oribatida</taxon>
        <taxon>Brachypylina</taxon>
        <taxon>Oppioidea</taxon>
        <taxon>Oppiidae</taxon>
        <taxon>Oppiella</taxon>
    </lineage>
</organism>
<protein>
    <recommendedName>
        <fullName evidence="4">EF-hand domain-containing protein</fullName>
    </recommendedName>
</protein>
<keyword evidence="3" id="KW-0460">Magnesium</keyword>
<evidence type="ECO:0000313" key="5">
    <source>
        <dbReference type="EMBL" id="CAD7661512.1"/>
    </source>
</evidence>
<sequence>MEPKKVPQVMTCDESHTISIPMDKIEKMAELKENPFKQRICKVFSHDGSGDMTFDDFLDMLSVFSEQ</sequence>
<keyword evidence="2" id="KW-0677">Repeat</keyword>
<dbReference type="GO" id="GO:0000287">
    <property type="term" value="F:magnesium ion binding"/>
    <property type="evidence" value="ECO:0007669"/>
    <property type="project" value="TreeGrafter"/>
</dbReference>
<gene>
    <name evidence="5" type="ORF">ONB1V03_LOCUS18073</name>
</gene>